<proteinExistence type="predicted"/>
<dbReference type="InterPro" id="IPR050372">
    <property type="entry name" value="Neurexin-related_CASP"/>
</dbReference>
<keyword evidence="7" id="KW-1185">Reference proteome</keyword>
<dbReference type="SMART" id="SM00282">
    <property type="entry name" value="LamG"/>
    <property type="match status" value="2"/>
</dbReference>
<dbReference type="CDD" id="cd00054">
    <property type="entry name" value="EGF_CA"/>
    <property type="match status" value="1"/>
</dbReference>
<dbReference type="STRING" id="318479.A0A158Q522"/>
<evidence type="ECO:0000256" key="2">
    <source>
        <dbReference type="PROSITE-ProRule" id="PRU00076"/>
    </source>
</evidence>
<dbReference type="SMART" id="SM00181">
    <property type="entry name" value="EGF"/>
    <property type="match status" value="2"/>
</dbReference>
<organism evidence="6 8">
    <name type="scientific">Dracunculus medinensis</name>
    <name type="common">Guinea worm</name>
    <dbReference type="NCBI Taxonomy" id="318479"/>
    <lineage>
        <taxon>Eukaryota</taxon>
        <taxon>Metazoa</taxon>
        <taxon>Ecdysozoa</taxon>
        <taxon>Nematoda</taxon>
        <taxon>Chromadorea</taxon>
        <taxon>Rhabditida</taxon>
        <taxon>Spirurina</taxon>
        <taxon>Dracunculoidea</taxon>
        <taxon>Dracunculidae</taxon>
        <taxon>Dracunculus</taxon>
    </lineage>
</organism>
<protein>
    <submittedName>
        <fullName evidence="8">Neurexin-4</fullName>
    </submittedName>
</protein>
<evidence type="ECO:0000313" key="8">
    <source>
        <dbReference type="WBParaSite" id="DME_0000627901-mRNA-1"/>
    </source>
</evidence>
<feature type="disulfide bond" evidence="2">
    <location>
        <begin position="502"/>
        <end position="511"/>
    </location>
</feature>
<dbReference type="PROSITE" id="PS00022">
    <property type="entry name" value="EGF_1"/>
    <property type="match status" value="1"/>
</dbReference>
<dbReference type="SUPFAM" id="SSF57196">
    <property type="entry name" value="EGF/Laminin"/>
    <property type="match status" value="1"/>
</dbReference>
<keyword evidence="2" id="KW-0245">EGF-like domain</keyword>
<evidence type="ECO:0000259" key="4">
    <source>
        <dbReference type="PROSITE" id="PS50026"/>
    </source>
</evidence>
<accession>A0A158Q522</accession>
<dbReference type="CDD" id="cd00110">
    <property type="entry name" value="LamG"/>
    <property type="match status" value="3"/>
</dbReference>
<reference evidence="8" key="1">
    <citation type="submission" date="2016-04" db="UniProtKB">
        <authorList>
            <consortium name="WormBaseParasite"/>
        </authorList>
    </citation>
    <scope>IDENTIFICATION</scope>
</reference>
<evidence type="ECO:0000313" key="7">
    <source>
        <dbReference type="Proteomes" id="UP000274756"/>
    </source>
</evidence>
<evidence type="ECO:0000256" key="1">
    <source>
        <dbReference type="ARBA" id="ARBA00023157"/>
    </source>
</evidence>
<dbReference type="InterPro" id="IPR001791">
    <property type="entry name" value="Laminin_G"/>
</dbReference>
<dbReference type="PROSITE" id="PS50026">
    <property type="entry name" value="EGF_3"/>
    <property type="match status" value="1"/>
</dbReference>
<dbReference type="WBParaSite" id="DME_0000627901-mRNA-1">
    <property type="protein sequence ID" value="DME_0000627901-mRNA-1"/>
    <property type="gene ID" value="DME_0000627901"/>
</dbReference>
<evidence type="ECO:0000313" key="5">
    <source>
        <dbReference type="EMBL" id="VDN51203.1"/>
    </source>
</evidence>
<dbReference type="InterPro" id="IPR000742">
    <property type="entry name" value="EGF"/>
</dbReference>
<dbReference type="PROSITE" id="PS50025">
    <property type="entry name" value="LAM_G_DOMAIN"/>
    <property type="match status" value="2"/>
</dbReference>
<feature type="domain" description="Laminin G" evidence="3">
    <location>
        <begin position="127"/>
        <end position="336"/>
    </location>
</feature>
<feature type="domain" description="EGF-like" evidence="4">
    <location>
        <begin position="476"/>
        <end position="512"/>
    </location>
</feature>
<dbReference type="Proteomes" id="UP000038040">
    <property type="component" value="Unplaced"/>
</dbReference>
<dbReference type="PANTHER" id="PTHR15036:SF85">
    <property type="entry name" value="SP2353, ISOFORM A"/>
    <property type="match status" value="1"/>
</dbReference>
<comment type="caution">
    <text evidence="2">Lacks conserved residue(s) required for the propagation of feature annotation.</text>
</comment>
<gene>
    <name evidence="5" type="ORF">DME_LOCUS1176</name>
</gene>
<dbReference type="Gene3D" id="2.10.25.10">
    <property type="entry name" value="Laminin"/>
    <property type="match status" value="1"/>
</dbReference>
<feature type="domain" description="Laminin G" evidence="3">
    <location>
        <begin position="519"/>
        <end position="695"/>
    </location>
</feature>
<dbReference type="Pfam" id="PF02210">
    <property type="entry name" value="Laminin_G_2"/>
    <property type="match status" value="3"/>
</dbReference>
<keyword evidence="1 2" id="KW-1015">Disulfide bond</keyword>
<dbReference type="InterPro" id="IPR013320">
    <property type="entry name" value="ConA-like_dom_sf"/>
</dbReference>
<dbReference type="Gene3D" id="2.60.120.200">
    <property type="match status" value="3"/>
</dbReference>
<dbReference type="PANTHER" id="PTHR15036">
    <property type="entry name" value="PIKACHURIN-LIKE PROTEIN"/>
    <property type="match status" value="1"/>
</dbReference>
<evidence type="ECO:0000259" key="3">
    <source>
        <dbReference type="PROSITE" id="PS50025"/>
    </source>
</evidence>
<dbReference type="SUPFAM" id="SSF49899">
    <property type="entry name" value="Concanavalin A-like lectins/glucanases"/>
    <property type="match status" value="3"/>
</dbReference>
<dbReference type="GO" id="GO:0016020">
    <property type="term" value="C:membrane"/>
    <property type="evidence" value="ECO:0007669"/>
    <property type="project" value="UniProtKB-SubCell"/>
</dbReference>
<name>A0A158Q522_DRAME</name>
<dbReference type="AlphaFoldDB" id="A0A158Q522"/>
<sequence length="697" mass="78994">MPLIFPDNLSLTSYKNLIQKLLEIRDFQGTCADQSVLCEQLCIATATFTYECACWDNHVLIEDGISCIVNTSNAEFHFMDDMKFRGNPQESREKIPINKSTEIRMKSGIPKVGLLPGDIEKVKSSKNRALRFDGNSFVQFPTVESAYLETNITIVFKFNVESDGVILYAGQNDGLDFISLAFVGQDVILRFNCGEGTVDDLYSVSFEVDQWHTLVVRRKFCSKSEVKVDKKSTMVDEIREFTNFKGITIDDGIFVGGIPLSMPHFSERVTITKGFAGCIRRILINNETLFDADKNINLAKGKTGIHLHFRNDSEVITIRRRTMDAGLRENFISEYCEENITNSAASLSNEVLRINVNQQIKLPFVKIPEFSQNSSIKLLAPNDIELYSELKFHLKIDEPNGLIYFCGSKTHYLAIYVKDMFLNVQFSRGADYFIQRSEHKLSSNSWHLVELWRSGLSALLKGTEEAEDMMNINECGWKPCADAKCQAKATCLNRHTSPVCLCPFPSFGDYCENEHQNSISQMRFSKFSHLHFSDFEIMRRITGEYLNLSVTVKPNDYISKTQNQIIASAANNDNLGDYFHLMLTEMNEVLFTIDLGSGALSLTHPIPLDNKSWHNITVYRKRRNVYLTVNTTTITSAVQGSSIELNVYDSLFIGGKNIEDENMSGFNGCIRDIMINSERIDFSRNSTKAINISECLP</sequence>
<dbReference type="EMBL" id="UYYG01000015">
    <property type="protein sequence ID" value="VDN51203.1"/>
    <property type="molecule type" value="Genomic_DNA"/>
</dbReference>
<evidence type="ECO:0000313" key="6">
    <source>
        <dbReference type="Proteomes" id="UP000038040"/>
    </source>
</evidence>
<dbReference type="Proteomes" id="UP000274756">
    <property type="component" value="Unassembled WGS sequence"/>
</dbReference>
<dbReference type="OrthoDB" id="10014052at2759"/>
<reference evidence="5 7" key="2">
    <citation type="submission" date="2018-11" db="EMBL/GenBank/DDBJ databases">
        <authorList>
            <consortium name="Pathogen Informatics"/>
        </authorList>
    </citation>
    <scope>NUCLEOTIDE SEQUENCE [LARGE SCALE GENOMIC DNA]</scope>
</reference>